<protein>
    <submittedName>
        <fullName evidence="1">Uncharacterized protein</fullName>
    </submittedName>
</protein>
<organism evidence="1 2">
    <name type="scientific">Eretmocerus hayati</name>
    <dbReference type="NCBI Taxonomy" id="131215"/>
    <lineage>
        <taxon>Eukaryota</taxon>
        <taxon>Metazoa</taxon>
        <taxon>Ecdysozoa</taxon>
        <taxon>Arthropoda</taxon>
        <taxon>Hexapoda</taxon>
        <taxon>Insecta</taxon>
        <taxon>Pterygota</taxon>
        <taxon>Neoptera</taxon>
        <taxon>Endopterygota</taxon>
        <taxon>Hymenoptera</taxon>
        <taxon>Apocrita</taxon>
        <taxon>Proctotrupomorpha</taxon>
        <taxon>Chalcidoidea</taxon>
        <taxon>Aphelinidae</taxon>
        <taxon>Aphelininae</taxon>
        <taxon>Eretmocerus</taxon>
    </lineage>
</organism>
<dbReference type="EMBL" id="CM056744">
    <property type="protein sequence ID" value="KAJ8668391.1"/>
    <property type="molecule type" value="Genomic_DNA"/>
</dbReference>
<gene>
    <name evidence="1" type="ORF">QAD02_010054</name>
</gene>
<evidence type="ECO:0000313" key="1">
    <source>
        <dbReference type="EMBL" id="KAJ8668391.1"/>
    </source>
</evidence>
<reference evidence="1" key="1">
    <citation type="submission" date="2023-04" db="EMBL/GenBank/DDBJ databases">
        <title>A chromosome-level genome assembly of the parasitoid wasp Eretmocerus hayati.</title>
        <authorList>
            <person name="Zhong Y."/>
            <person name="Liu S."/>
            <person name="Liu Y."/>
        </authorList>
    </citation>
    <scope>NUCLEOTIDE SEQUENCE</scope>
    <source>
        <strain evidence="1">ZJU_SS_LIU_2023</strain>
    </source>
</reference>
<comment type="caution">
    <text evidence="1">The sequence shown here is derived from an EMBL/GenBank/DDBJ whole genome shotgun (WGS) entry which is preliminary data.</text>
</comment>
<name>A0ACC2NBD9_9HYME</name>
<evidence type="ECO:0000313" key="2">
    <source>
        <dbReference type="Proteomes" id="UP001239111"/>
    </source>
</evidence>
<keyword evidence="2" id="KW-1185">Reference proteome</keyword>
<proteinExistence type="predicted"/>
<dbReference type="Proteomes" id="UP001239111">
    <property type="component" value="Chromosome 4"/>
</dbReference>
<accession>A0ACC2NBD9</accession>
<sequence>MDHITYLLILLGDMIISILCGGQQFSNSIMFGNPHQENDDFKFALRALKERYVTVILPHELNHKIISDIMGTFSDRKVITQVTFPLKNELLLEKSRHNGLLAHVFCSSNSSEGSDSALNTSFRNNLDFMIESSFTSQLKYLLIIIGDKIVPESLIFDLLAHAWNKKFLDVTVLQRSSKDHKCNSRIIKQSYNPFRIDCIQECLTSQIILFSDKLSDMHQYPLKIAMLNETNRVNLIKNASGHVTQIRGIDYAYMTILSEKLNFSIQLVTPNVTTYEETIDGNDSKALVGLIADGEIDLSGNQIFLPFTDYHHKRCEKSTTIWFDKVVILAPLLPRKTNHFYFGMILCLGILIHVAVICTITKFLGFELKLWSPNHVIRIILGHTIPRISNRSAERFFFFFLAISSQNFAIVLFGTFTNNHIENEENSRYDTIQDLVDSDVTIVSPHTYVNVSFDSEMMNFLKNKFVIDESMNCPGRIMSDEDIVCLIDRSVANYIITKSRLNGDREMKLINHIFWKAPKGFILSNRSPFVRKINRVLQQMEEGGLWIKHRNIDRIQRERDQDFIKYSIDRELSKKLLLIWFAGCTLSIIVFFIELVIHRRSGKKIVRPFIKTTSRSH</sequence>